<dbReference type="Proteomes" id="UP000564677">
    <property type="component" value="Unassembled WGS sequence"/>
</dbReference>
<proteinExistence type="predicted"/>
<sequence>MNDADKPFKAAGALHLTNFLTVVKNTILIRHHYTPGFRRG</sequence>
<protein>
    <submittedName>
        <fullName evidence="1">Uncharacterized protein</fullName>
    </submittedName>
</protein>
<dbReference type="EMBL" id="JAASQV010000001">
    <property type="protein sequence ID" value="NIJ64336.1"/>
    <property type="molecule type" value="Genomic_DNA"/>
</dbReference>
<organism evidence="1 2">
    <name type="scientific">Sphingomonas leidyi</name>
    <dbReference type="NCBI Taxonomy" id="68569"/>
    <lineage>
        <taxon>Bacteria</taxon>
        <taxon>Pseudomonadati</taxon>
        <taxon>Pseudomonadota</taxon>
        <taxon>Alphaproteobacteria</taxon>
        <taxon>Sphingomonadales</taxon>
        <taxon>Sphingomonadaceae</taxon>
        <taxon>Sphingomonas</taxon>
    </lineage>
</organism>
<accession>A0A7X5UZ28</accession>
<keyword evidence="2" id="KW-1185">Reference proteome</keyword>
<comment type="caution">
    <text evidence="1">The sequence shown here is derived from an EMBL/GenBank/DDBJ whole genome shotgun (WGS) entry which is preliminary data.</text>
</comment>
<evidence type="ECO:0000313" key="2">
    <source>
        <dbReference type="Proteomes" id="UP000564677"/>
    </source>
</evidence>
<name>A0A7X5UZ28_9SPHN</name>
<evidence type="ECO:0000313" key="1">
    <source>
        <dbReference type="EMBL" id="NIJ64336.1"/>
    </source>
</evidence>
<dbReference type="AlphaFoldDB" id="A0A7X5UZ28"/>
<reference evidence="1 2" key="1">
    <citation type="submission" date="2020-03" db="EMBL/GenBank/DDBJ databases">
        <title>Genomic Encyclopedia of Type Strains, Phase IV (KMG-IV): sequencing the most valuable type-strain genomes for metagenomic binning, comparative biology and taxonomic classification.</title>
        <authorList>
            <person name="Goeker M."/>
        </authorList>
    </citation>
    <scope>NUCLEOTIDE SEQUENCE [LARGE SCALE GENOMIC DNA]</scope>
    <source>
        <strain evidence="1 2">DSM 4733</strain>
    </source>
</reference>
<gene>
    <name evidence="1" type="ORF">FHR20_001267</name>
</gene>